<keyword evidence="6" id="KW-1185">Reference proteome</keyword>
<dbReference type="Proteomes" id="UP000464507">
    <property type="component" value="Chromosome"/>
</dbReference>
<dbReference type="GO" id="GO:1901137">
    <property type="term" value="P:carbohydrate derivative biosynthetic process"/>
    <property type="evidence" value="ECO:0007669"/>
    <property type="project" value="UniProtKB-ARBA"/>
</dbReference>
<dbReference type="SUPFAM" id="SSF53756">
    <property type="entry name" value="UDP-Glycosyltransferase/glycogen phosphorylase"/>
    <property type="match status" value="1"/>
</dbReference>
<dbReference type="EMBL" id="CP017146">
    <property type="protein sequence ID" value="QHO70832.1"/>
    <property type="molecule type" value="Genomic_DNA"/>
</dbReference>
<evidence type="ECO:0000259" key="4">
    <source>
        <dbReference type="Pfam" id="PF13579"/>
    </source>
</evidence>
<dbReference type="Pfam" id="PF13579">
    <property type="entry name" value="Glyco_trans_4_4"/>
    <property type="match status" value="1"/>
</dbReference>
<dbReference type="Pfam" id="PF13692">
    <property type="entry name" value="Glyco_trans_1_4"/>
    <property type="match status" value="1"/>
</dbReference>
<feature type="domain" description="Glycosyltransferase subfamily 4-like N-terminal" evidence="4">
    <location>
        <begin position="20"/>
        <end position="182"/>
    </location>
</feature>
<evidence type="ECO:0000313" key="5">
    <source>
        <dbReference type="EMBL" id="QHO70832.1"/>
    </source>
</evidence>
<dbReference type="AlphaFoldDB" id="A0A7L5AL61"/>
<dbReference type="InterPro" id="IPR050194">
    <property type="entry name" value="Glycosyltransferase_grp1"/>
</dbReference>
<dbReference type="GO" id="GO:0016758">
    <property type="term" value="F:hexosyltransferase activity"/>
    <property type="evidence" value="ECO:0007669"/>
    <property type="project" value="TreeGrafter"/>
</dbReference>
<evidence type="ECO:0000256" key="1">
    <source>
        <dbReference type="ARBA" id="ARBA00021292"/>
    </source>
</evidence>
<dbReference type="PANTHER" id="PTHR45947">
    <property type="entry name" value="SULFOQUINOVOSYL TRANSFERASE SQD2"/>
    <property type="match status" value="1"/>
</dbReference>
<dbReference type="Gene3D" id="3.40.50.2000">
    <property type="entry name" value="Glycogen Phosphorylase B"/>
    <property type="match status" value="2"/>
</dbReference>
<organism evidence="5 6">
    <name type="scientific">Marisediminicola antarctica</name>
    <dbReference type="NCBI Taxonomy" id="674079"/>
    <lineage>
        <taxon>Bacteria</taxon>
        <taxon>Bacillati</taxon>
        <taxon>Actinomycetota</taxon>
        <taxon>Actinomycetes</taxon>
        <taxon>Micrococcales</taxon>
        <taxon>Microbacteriaceae</taxon>
        <taxon>Marisediminicola</taxon>
    </lineage>
</organism>
<evidence type="ECO:0000313" key="6">
    <source>
        <dbReference type="Proteomes" id="UP000464507"/>
    </source>
</evidence>
<dbReference type="OrthoDB" id="3657271at2"/>
<accession>A0A7L5AL61</accession>
<keyword evidence="2" id="KW-0328">Glycosyltransferase</keyword>
<protein>
    <recommendedName>
        <fullName evidence="1">D-inositol 3-phosphate glycosyltransferase</fullName>
    </recommendedName>
</protein>
<reference evidence="5 6" key="1">
    <citation type="submission" date="2016-09" db="EMBL/GenBank/DDBJ databases">
        <title>Complete genome sequence of microbes from the polar regions.</title>
        <authorList>
            <person name="Liao L."/>
            <person name="Chen B."/>
        </authorList>
    </citation>
    <scope>NUCLEOTIDE SEQUENCE [LARGE SCALE GENOMIC DNA]</scope>
    <source>
        <strain evidence="5 6">ZS314</strain>
    </source>
</reference>
<evidence type="ECO:0000256" key="2">
    <source>
        <dbReference type="ARBA" id="ARBA00022676"/>
    </source>
</evidence>
<dbReference type="InterPro" id="IPR028098">
    <property type="entry name" value="Glyco_trans_4-like_N"/>
</dbReference>
<name>A0A7L5AL61_9MICO</name>
<evidence type="ECO:0000256" key="3">
    <source>
        <dbReference type="ARBA" id="ARBA00022679"/>
    </source>
</evidence>
<dbReference type="PANTHER" id="PTHR45947:SF3">
    <property type="entry name" value="SULFOQUINOVOSYL TRANSFERASE SQD2"/>
    <property type="match status" value="1"/>
</dbReference>
<keyword evidence="3" id="KW-0808">Transferase</keyword>
<sequence length="386" mass="40835">MRVVIASRIFAPEPAAASFRLTALAHALHDRGADVTVLTTAVPGAASHPIDRTVDVRRVPVWRDDAGYVRGYLQYLSFDVPLLLRLLAVERPDVVVVEPPPTTGAIVRLVCAIRRIPYVYYAADIWSDAAATAAPKLIVRAVRAVEGWAIRGSAAVLSVTDGVTLRVGELGARKLIATVGNGVDTSTFSLDGPAADLAAPYLLYAGTASEVQGAAVFVEAFQRLFEDRPDARLVFLGHGSDWKHLQDLARALPPGAVRFLPRAPAAVAAEWLRGATATLASIRPGEGYDFARPTKILASAACGTPVIFAGAEATGALVTDASLGWAVGYDVTEVERAMADAVNAPARPERRSRIAAWAADNVSIRAVAERASDVVIGAGSREPNHR</sequence>
<gene>
    <name evidence="5" type="ORF">BHD05_15445</name>
</gene>
<proteinExistence type="predicted"/>
<dbReference type="KEGG" id="mant:BHD05_15445"/>